<dbReference type="Pfam" id="PF13635">
    <property type="entry name" value="DUF4143"/>
    <property type="match status" value="1"/>
</dbReference>
<organism evidence="3">
    <name type="scientific">Mycoplasma feriruminatoris</name>
    <dbReference type="NCBI Taxonomy" id="1179777"/>
    <lineage>
        <taxon>Bacteria</taxon>
        <taxon>Bacillati</taxon>
        <taxon>Mycoplasmatota</taxon>
        <taxon>Mollicutes</taxon>
        <taxon>Mycoplasmataceae</taxon>
        <taxon>Mycoplasma</taxon>
    </lineage>
</organism>
<reference evidence="3" key="1">
    <citation type="submission" date="2019-11" db="EMBL/GenBank/DDBJ databases">
        <authorList>
            <person name="Falquet L."/>
            <person name="Falquet L."/>
        </authorList>
    </citation>
    <scope>NUCLEOTIDE SEQUENCE</scope>
    <source>
        <strain evidence="5">14/OD_0492</strain>
        <strain evidence="4">14/OD_0535</strain>
        <strain evidence="3">G1705</strain>
    </source>
</reference>
<dbReference type="EMBL" id="CP113499">
    <property type="protein sequence ID" value="WFQ95495.1"/>
    <property type="molecule type" value="Genomic_DNA"/>
</dbReference>
<dbReference type="Pfam" id="PF13173">
    <property type="entry name" value="AAA_14"/>
    <property type="match status" value="1"/>
</dbReference>
<evidence type="ECO:0000313" key="5">
    <source>
        <dbReference type="EMBL" id="VZS00913.1"/>
    </source>
</evidence>
<name>A0A654IGW2_9MOLU</name>
<gene>
    <name evidence="3" type="ORF">MF5294_00807</name>
    <name evidence="5" type="ORF">MF5582_00837</name>
    <name evidence="4" type="ORF">MF5583_00778</name>
    <name evidence="6" type="ORF">MFERI14822_00781</name>
    <name evidence="7" type="ORF">MFERI15181_00755</name>
    <name evidence="8" type="ORF">MFERI15407_00756</name>
</gene>
<evidence type="ECO:0000313" key="4">
    <source>
        <dbReference type="EMBL" id="VZS00783.1"/>
    </source>
</evidence>
<dbReference type="EMBL" id="LR739237">
    <property type="protein sequence ID" value="VZS00913.1"/>
    <property type="molecule type" value="Genomic_DNA"/>
</dbReference>
<dbReference type="EMBL" id="CP113498">
    <property type="protein sequence ID" value="WFQ93834.1"/>
    <property type="molecule type" value="Genomic_DNA"/>
</dbReference>
<proteinExistence type="predicted"/>
<evidence type="ECO:0000313" key="7">
    <source>
        <dbReference type="EMBL" id="WFQ93834.1"/>
    </source>
</evidence>
<dbReference type="PANTHER" id="PTHR33295">
    <property type="entry name" value="ATPASE"/>
    <property type="match status" value="1"/>
</dbReference>
<dbReference type="Proteomes" id="UP001178740">
    <property type="component" value="Chromosome"/>
</dbReference>
<keyword evidence="7" id="KW-0067">ATP-binding</keyword>
<dbReference type="Proteomes" id="UP001214039">
    <property type="component" value="Chromosome"/>
</dbReference>
<dbReference type="EMBL" id="LR739233">
    <property type="protein sequence ID" value="VZR75774.1"/>
    <property type="molecule type" value="Genomic_DNA"/>
</dbReference>
<dbReference type="InterPro" id="IPR041682">
    <property type="entry name" value="AAA_14"/>
</dbReference>
<keyword evidence="9" id="KW-1185">Reference proteome</keyword>
<protein>
    <submittedName>
        <fullName evidence="7">ATP-binding protein</fullName>
    </submittedName>
</protein>
<feature type="domain" description="DUF4143" evidence="2">
    <location>
        <begin position="215"/>
        <end position="373"/>
    </location>
</feature>
<dbReference type="Proteomes" id="UP001178743">
    <property type="component" value="Chromosome"/>
</dbReference>
<dbReference type="AlphaFoldDB" id="A0A654IGW2"/>
<dbReference type="InterPro" id="IPR025420">
    <property type="entry name" value="DUF4143"/>
</dbReference>
<evidence type="ECO:0000259" key="1">
    <source>
        <dbReference type="Pfam" id="PF13173"/>
    </source>
</evidence>
<dbReference type="EMBL" id="LR739236">
    <property type="protein sequence ID" value="VZS00783.1"/>
    <property type="molecule type" value="Genomic_DNA"/>
</dbReference>
<dbReference type="SUPFAM" id="SSF52540">
    <property type="entry name" value="P-loop containing nucleoside triphosphate hydrolases"/>
    <property type="match status" value="1"/>
</dbReference>
<evidence type="ECO:0000313" key="9">
    <source>
        <dbReference type="Proteomes" id="UP001214039"/>
    </source>
</evidence>
<accession>A0A654IGW2</accession>
<sequence length="435" mass="51531">MGYIMKFKRDFYLDQLIDKKHNRKVKIITGIRRCGKSYLLFKLFYEHLLSNQVQKDQIITLSLEGVDFLEYRNPLKLNEYIKSFITDQTKQYYVMIDEIQYCETIKNPYLKNSSYDVTFVDVLLSLVKKENVDVYVTGSNSKMLSTDVLTQFRGRGDEIHLNPLSFSEIYDSYSDKQQAFKDYSYFGGMPEVFNLKTEEEKKVYLTNLFNEIYIKDIVERNNILNQNQVLDILLDFISSSIGSLTNPTKLMNRFLSENKINISSNTIKTYLDYFEESFIINSSKRYDVKGSRYYKTPLKYYFSDIGLRNARINFRQNEQNHIQENIIYNELKKRGYSVDVGVVVYDDKSLDKRKEVRLEVDFVVNQVDQRYYIQSALNIDSYEKREQEIASLKKINDSFKKIVIVGNDIYPRYDDSGILYISIEQFLLDENIINR</sequence>
<evidence type="ECO:0000313" key="6">
    <source>
        <dbReference type="EMBL" id="WFQ92988.1"/>
    </source>
</evidence>
<evidence type="ECO:0000313" key="3">
    <source>
        <dbReference type="EMBL" id="VZR75774.1"/>
    </source>
</evidence>
<dbReference type="InterPro" id="IPR027417">
    <property type="entry name" value="P-loop_NTPase"/>
</dbReference>
<evidence type="ECO:0000259" key="2">
    <source>
        <dbReference type="Pfam" id="PF13635"/>
    </source>
</evidence>
<dbReference type="GO" id="GO:0005524">
    <property type="term" value="F:ATP binding"/>
    <property type="evidence" value="ECO:0007669"/>
    <property type="project" value="UniProtKB-KW"/>
</dbReference>
<keyword evidence="7" id="KW-0547">Nucleotide-binding</keyword>
<evidence type="ECO:0000313" key="8">
    <source>
        <dbReference type="EMBL" id="WFQ95495.1"/>
    </source>
</evidence>
<dbReference type="PANTHER" id="PTHR33295:SF18">
    <property type="entry name" value="AAA+ ATPASE DOMAIN-CONTAINING PROTEIN"/>
    <property type="match status" value="1"/>
</dbReference>
<dbReference type="EMBL" id="CP104008">
    <property type="protein sequence ID" value="WFQ92988.1"/>
    <property type="molecule type" value="Genomic_DNA"/>
</dbReference>
<reference evidence="7 9" key="2">
    <citation type="submission" date="2022-11" db="EMBL/GenBank/DDBJ databases">
        <title>Comparative genomic analysis of Mycoplasma feriruminatoris and the Mycoplasma mycoides cluster.</title>
        <authorList>
            <person name="Baby V."/>
            <person name="Ambroset C."/>
            <person name="Gaurivaud P."/>
            <person name="Boury C."/>
            <person name="Guichoux E."/>
            <person name="Lartigue C."/>
            <person name="Tardy F."/>
            <person name="Sirand-Pugnet P."/>
        </authorList>
    </citation>
    <scope>NUCLEOTIDE SEQUENCE [LARGE SCALE GENOMIC DNA]</scope>
    <source>
        <strain evidence="6">L14822</strain>
        <strain evidence="7 9">L15181</strain>
        <strain evidence="8">L15407</strain>
    </source>
</reference>
<feature type="domain" description="AAA" evidence="1">
    <location>
        <begin position="22"/>
        <end position="169"/>
    </location>
</feature>